<dbReference type="Gene3D" id="3.90.550.10">
    <property type="entry name" value="Spore Coat Polysaccharide Biosynthesis Protein SpsA, Chain A"/>
    <property type="match status" value="1"/>
</dbReference>
<evidence type="ECO:0000259" key="3">
    <source>
        <dbReference type="Pfam" id="PF00483"/>
    </source>
</evidence>
<evidence type="ECO:0000256" key="1">
    <source>
        <dbReference type="ARBA" id="ARBA00022679"/>
    </source>
</evidence>
<gene>
    <name evidence="4" type="ORF">NLU14_03925</name>
</gene>
<dbReference type="InterPro" id="IPR054790">
    <property type="entry name" value="MurU"/>
</dbReference>
<proteinExistence type="predicted"/>
<reference evidence="4" key="1">
    <citation type="submission" date="2022-07" db="EMBL/GenBank/DDBJ databases">
        <title>Marinobacter iranensis a new bacterium isolate from a hipersaline lake in Iran.</title>
        <authorList>
            <person name="Mohammad A.M.A."/>
            <person name="Cristina S.-P."/>
            <person name="Antonio V."/>
        </authorList>
    </citation>
    <scope>NUCLEOTIDE SEQUENCE</scope>
    <source>
        <strain evidence="4">71-i</strain>
    </source>
</reference>
<organism evidence="4 5">
    <name type="scientific">Marinobacter iranensis</name>
    <dbReference type="NCBI Taxonomy" id="2962607"/>
    <lineage>
        <taxon>Bacteria</taxon>
        <taxon>Pseudomonadati</taxon>
        <taxon>Pseudomonadota</taxon>
        <taxon>Gammaproteobacteria</taxon>
        <taxon>Pseudomonadales</taxon>
        <taxon>Marinobacteraceae</taxon>
        <taxon>Marinobacter</taxon>
    </lineage>
</organism>
<dbReference type="NCBIfam" id="NF045761">
    <property type="entry name" value="NAMPUrTaseMurU"/>
    <property type="match status" value="1"/>
</dbReference>
<dbReference type="PANTHER" id="PTHR43584">
    <property type="entry name" value="NUCLEOTIDYL TRANSFERASE"/>
    <property type="match status" value="1"/>
</dbReference>
<evidence type="ECO:0000313" key="5">
    <source>
        <dbReference type="Proteomes" id="UP001143391"/>
    </source>
</evidence>
<keyword evidence="1" id="KW-0808">Transferase</keyword>
<protein>
    <submittedName>
        <fullName evidence="4">Nucleotidyltransferase family protein</fullName>
    </submittedName>
</protein>
<evidence type="ECO:0000313" key="4">
    <source>
        <dbReference type="EMBL" id="MDF0749374.1"/>
    </source>
</evidence>
<dbReference type="Pfam" id="PF00483">
    <property type="entry name" value="NTP_transferase"/>
    <property type="match status" value="1"/>
</dbReference>
<accession>A0ABT5Y723</accession>
<evidence type="ECO:0000256" key="2">
    <source>
        <dbReference type="ARBA" id="ARBA00022695"/>
    </source>
</evidence>
<sequence>MKAMILAAGKGERMRPLTLTTPKPLLPAGGKPLIVHHLERLKAAGFRQLVINHAWLGKQIEEELGNGDAFGLSIEYSRENEPLETAGGIVHALPLLTRAGDDWFVVINGDIWCDFNPAQLTPPDNADALLVMTGNPEHHPAGDFCLHPDGTVTEGGPDMLTFTGISLLNRNLFEGLVPGARKLAPILRKAMSRKRVRGLHHTGAWMDIGTPERLRELDRKLRDEGLSHDF</sequence>
<keyword evidence="5" id="KW-1185">Reference proteome</keyword>
<dbReference type="EMBL" id="JANCMW010000002">
    <property type="protein sequence ID" value="MDF0749374.1"/>
    <property type="molecule type" value="Genomic_DNA"/>
</dbReference>
<dbReference type="InterPro" id="IPR050065">
    <property type="entry name" value="GlmU-like"/>
</dbReference>
<dbReference type="RefSeq" id="WP_275704871.1">
    <property type="nucleotide sequence ID" value="NZ_JANCMW010000002.1"/>
</dbReference>
<name>A0ABT5Y723_9GAMM</name>
<dbReference type="Proteomes" id="UP001143391">
    <property type="component" value="Unassembled WGS sequence"/>
</dbReference>
<comment type="caution">
    <text evidence="4">The sequence shown here is derived from an EMBL/GenBank/DDBJ whole genome shotgun (WGS) entry which is preliminary data.</text>
</comment>
<keyword evidence="2" id="KW-0548">Nucleotidyltransferase</keyword>
<dbReference type="InterPro" id="IPR029044">
    <property type="entry name" value="Nucleotide-diphossugar_trans"/>
</dbReference>
<dbReference type="InterPro" id="IPR005835">
    <property type="entry name" value="NTP_transferase_dom"/>
</dbReference>
<dbReference type="SUPFAM" id="SSF53448">
    <property type="entry name" value="Nucleotide-diphospho-sugar transferases"/>
    <property type="match status" value="1"/>
</dbReference>
<dbReference type="CDD" id="cd06422">
    <property type="entry name" value="NTP_transferase_like_1"/>
    <property type="match status" value="1"/>
</dbReference>
<dbReference type="PANTHER" id="PTHR43584:SF8">
    <property type="entry name" value="N-ACETYLMURAMATE ALPHA-1-PHOSPHATE URIDYLYLTRANSFERASE"/>
    <property type="match status" value="1"/>
</dbReference>
<feature type="domain" description="Nucleotidyl transferase" evidence="3">
    <location>
        <begin position="2"/>
        <end position="121"/>
    </location>
</feature>